<dbReference type="Pfam" id="PF13581">
    <property type="entry name" value="HATPase_c_2"/>
    <property type="match status" value="1"/>
</dbReference>
<organism evidence="3 4">
    <name type="scientific">Microseira wollei NIES-4236</name>
    <dbReference type="NCBI Taxonomy" id="2530354"/>
    <lineage>
        <taxon>Bacteria</taxon>
        <taxon>Bacillati</taxon>
        <taxon>Cyanobacteriota</taxon>
        <taxon>Cyanophyceae</taxon>
        <taxon>Oscillatoriophycideae</taxon>
        <taxon>Aerosakkonematales</taxon>
        <taxon>Aerosakkonemataceae</taxon>
        <taxon>Microseira</taxon>
    </lineage>
</organism>
<dbReference type="Gene3D" id="3.30.565.10">
    <property type="entry name" value="Histidine kinase-like ATPase, C-terminal domain"/>
    <property type="match status" value="1"/>
</dbReference>
<keyword evidence="1 3" id="KW-0418">Kinase</keyword>
<protein>
    <submittedName>
        <fullName evidence="3">Anti-sigma regulatory factor, serine/threonine protein kinase</fullName>
    </submittedName>
</protein>
<evidence type="ECO:0000313" key="3">
    <source>
        <dbReference type="EMBL" id="GET40539.1"/>
    </source>
</evidence>
<keyword evidence="1 3" id="KW-0808">Transferase</keyword>
<gene>
    <name evidence="3" type="ORF">MiSe_53490</name>
</gene>
<evidence type="ECO:0000313" key="4">
    <source>
        <dbReference type="Proteomes" id="UP001050975"/>
    </source>
</evidence>
<dbReference type="AlphaFoldDB" id="A0AAV3WJU0"/>
<accession>A0AAV3WJU0</accession>
<evidence type="ECO:0000259" key="2">
    <source>
        <dbReference type="Pfam" id="PF13581"/>
    </source>
</evidence>
<dbReference type="PANTHER" id="PTHR35526">
    <property type="entry name" value="ANTI-SIGMA-F FACTOR RSBW-RELATED"/>
    <property type="match status" value="1"/>
</dbReference>
<dbReference type="InterPro" id="IPR003594">
    <property type="entry name" value="HATPase_dom"/>
</dbReference>
<dbReference type="GO" id="GO:0004674">
    <property type="term" value="F:protein serine/threonine kinase activity"/>
    <property type="evidence" value="ECO:0007669"/>
    <property type="project" value="UniProtKB-KW"/>
</dbReference>
<keyword evidence="1 3" id="KW-0723">Serine/threonine-protein kinase</keyword>
<sequence>MLNKVVAQPGMLQQEHLSVKTDINRLIDVVEWFDRFCHQNLSRLSWLADESKNLNLAVDMLKLALDEGFTNAVRHAHKDLPPETPIDLELTLWADRLEIRIWDRGAPFDPPPLKAPDPGKLSIGGYGWFLIRSIADDVVYFRCPDDRNCLLIVKHKRN</sequence>
<comment type="caution">
    <text evidence="3">The sequence shown here is derived from an EMBL/GenBank/DDBJ whole genome shotgun (WGS) entry which is preliminary data.</text>
</comment>
<proteinExistence type="predicted"/>
<reference evidence="3" key="1">
    <citation type="submission" date="2019-10" db="EMBL/GenBank/DDBJ databases">
        <title>Draft genome sequece of Microseira wollei NIES-4236.</title>
        <authorList>
            <person name="Yamaguchi H."/>
            <person name="Suzuki S."/>
            <person name="Kawachi M."/>
        </authorList>
    </citation>
    <scope>NUCLEOTIDE SEQUENCE</scope>
    <source>
        <strain evidence="3">NIES-4236</strain>
    </source>
</reference>
<dbReference type="InterPro" id="IPR050267">
    <property type="entry name" value="Anti-sigma-factor_SerPK"/>
</dbReference>
<dbReference type="SUPFAM" id="SSF55874">
    <property type="entry name" value="ATPase domain of HSP90 chaperone/DNA topoisomerase II/histidine kinase"/>
    <property type="match status" value="1"/>
</dbReference>
<feature type="domain" description="Histidine kinase/HSP90-like ATPase" evidence="2">
    <location>
        <begin position="57"/>
        <end position="153"/>
    </location>
</feature>
<keyword evidence="4" id="KW-1185">Reference proteome</keyword>
<dbReference type="CDD" id="cd16936">
    <property type="entry name" value="HATPase_RsbW-like"/>
    <property type="match status" value="1"/>
</dbReference>
<dbReference type="EMBL" id="BLAY01000093">
    <property type="protein sequence ID" value="GET40539.1"/>
    <property type="molecule type" value="Genomic_DNA"/>
</dbReference>
<dbReference type="Proteomes" id="UP001050975">
    <property type="component" value="Unassembled WGS sequence"/>
</dbReference>
<evidence type="ECO:0000256" key="1">
    <source>
        <dbReference type="ARBA" id="ARBA00022527"/>
    </source>
</evidence>
<dbReference type="RefSeq" id="WP_226586434.1">
    <property type="nucleotide sequence ID" value="NZ_BLAY01000093.1"/>
</dbReference>
<dbReference type="PANTHER" id="PTHR35526:SF3">
    <property type="entry name" value="ANTI-SIGMA-F FACTOR RSBW"/>
    <property type="match status" value="1"/>
</dbReference>
<name>A0AAV3WJU0_9CYAN</name>
<dbReference type="InterPro" id="IPR036890">
    <property type="entry name" value="HATPase_C_sf"/>
</dbReference>